<proteinExistence type="predicted"/>
<name>A0A345CNK2_9GAMM</name>
<protein>
    <submittedName>
        <fullName evidence="1">Type VI secretion system lipoprotein TssJ</fullName>
    </submittedName>
</protein>
<organism evidence="1 2">
    <name type="scientific">Erwinia tracheiphila</name>
    <dbReference type="NCBI Taxonomy" id="65700"/>
    <lineage>
        <taxon>Bacteria</taxon>
        <taxon>Pseudomonadati</taxon>
        <taxon>Pseudomonadota</taxon>
        <taxon>Gammaproteobacteria</taxon>
        <taxon>Enterobacterales</taxon>
        <taxon>Erwiniaceae</taxon>
        <taxon>Erwinia</taxon>
    </lineage>
</organism>
<evidence type="ECO:0000313" key="1">
    <source>
        <dbReference type="EMBL" id="AXF75019.1"/>
    </source>
</evidence>
<gene>
    <name evidence="1" type="primary">tssJ</name>
    <name evidence="1" type="ORF">AV903_01060</name>
</gene>
<sequence length="170" mass="18861">MTVPLLLLLVGSCTVTKKVGKVLMDPDIQVGSLGDQPSTVALTLLAEPDVNKNSSDEATPINLQVVLLSEDSRLLALEFDELNDKKNDLEKLLGKNYIDHQGYTLLPGQFKPLAPITLEKNNQYIGVIACYADENISEWKKVIKVQGTGHVYHVLVHVRAQEVELQREED</sequence>
<dbReference type="InterPro" id="IPR017734">
    <property type="entry name" value="T6SS_SciN"/>
</dbReference>
<dbReference type="EMBL" id="CP013970">
    <property type="protein sequence ID" value="AXF75019.1"/>
    <property type="molecule type" value="Genomic_DNA"/>
</dbReference>
<dbReference type="PANTHER" id="PTHR37625">
    <property type="entry name" value="OUTER MEMBRANE LIPOPROTEIN-RELATED"/>
    <property type="match status" value="1"/>
</dbReference>
<dbReference type="Pfam" id="PF12790">
    <property type="entry name" value="T6SS-SciN"/>
    <property type="match status" value="1"/>
</dbReference>
<evidence type="ECO:0000313" key="2">
    <source>
        <dbReference type="Proteomes" id="UP000264980"/>
    </source>
</evidence>
<accession>A0A345CNK2</accession>
<dbReference type="AlphaFoldDB" id="A0A345CNK2"/>
<reference evidence="1 2" key="1">
    <citation type="submission" date="2016-01" db="EMBL/GenBank/DDBJ databases">
        <authorList>
            <person name="Oliw E.H."/>
        </authorList>
    </citation>
    <scope>NUCLEOTIDE SEQUENCE [LARGE SCALE GENOMIC DNA]</scope>
    <source>
        <strain evidence="1 2">MDcuke</strain>
    </source>
</reference>
<dbReference type="PANTHER" id="PTHR37625:SF5">
    <property type="entry name" value="LIPOPROTEIN"/>
    <property type="match status" value="1"/>
</dbReference>
<dbReference type="InterPro" id="IPR038706">
    <property type="entry name" value="Type_VI_SciN-like_sf"/>
</dbReference>
<keyword evidence="1" id="KW-0449">Lipoprotein</keyword>
<dbReference type="Proteomes" id="UP000264980">
    <property type="component" value="Chromosome"/>
</dbReference>
<dbReference type="Gene3D" id="2.60.40.4150">
    <property type="entry name" value="Type VI secretion system, lipoprotein SciN"/>
    <property type="match status" value="1"/>
</dbReference>
<dbReference type="NCBIfam" id="TIGR03352">
    <property type="entry name" value="VI_chp_3"/>
    <property type="match status" value="1"/>
</dbReference>